<proteinExistence type="predicted"/>
<feature type="chain" id="PRO_5003617686" description="DUF4252 domain-containing protein" evidence="1">
    <location>
        <begin position="20"/>
        <end position="191"/>
    </location>
</feature>
<feature type="signal peptide" evidence="1">
    <location>
        <begin position="1"/>
        <end position="19"/>
    </location>
</feature>
<evidence type="ECO:0000313" key="2">
    <source>
        <dbReference type="EMBL" id="CCG53246.1"/>
    </source>
</evidence>
<evidence type="ECO:0000313" key="3">
    <source>
        <dbReference type="Proteomes" id="UP000007599"/>
    </source>
</evidence>
<dbReference type="AlphaFoldDB" id="H8XPH2"/>
<dbReference type="RefSeq" id="WP_014388372.1">
    <property type="nucleotide sequence ID" value="NC_017025.1"/>
</dbReference>
<keyword evidence="1" id="KW-0732">Signal</keyword>
<dbReference type="KEGG" id="fin:KQS_06430"/>
<evidence type="ECO:0008006" key="4">
    <source>
        <dbReference type="Google" id="ProtNLM"/>
    </source>
</evidence>
<dbReference type="STRING" id="1094466.KQS_06430"/>
<gene>
    <name evidence="2" type="ordered locus">KQS_06430</name>
</gene>
<dbReference type="PATRIC" id="fig|1094466.5.peg.1263"/>
<dbReference type="OrthoDB" id="982449at2"/>
<name>H8XPH2_FLAIG</name>
<accession>H8XPH2</accession>
<dbReference type="HOGENOM" id="CLU_1419599_0_0_10"/>
<keyword evidence="3" id="KW-1185">Reference proteome</keyword>
<evidence type="ECO:0000256" key="1">
    <source>
        <dbReference type="SAM" id="SignalP"/>
    </source>
</evidence>
<dbReference type="EMBL" id="HE774682">
    <property type="protein sequence ID" value="CCG53246.1"/>
    <property type="molecule type" value="Genomic_DNA"/>
</dbReference>
<reference evidence="3" key="2">
    <citation type="submission" date="2012-03" db="EMBL/GenBank/DDBJ databases">
        <title>Complete genome sequence of Flavobacterium indicum GPTSA100-9T, isolated from warm spring water.</title>
        <authorList>
            <person name="Barbier P."/>
            <person name="Houel A."/>
            <person name="Loux V."/>
            <person name="Poulain J."/>
            <person name="Bernardet J.-F."/>
            <person name="Touchon M."/>
            <person name="Duchaud E."/>
        </authorList>
    </citation>
    <scope>NUCLEOTIDE SEQUENCE [LARGE SCALE GENOMIC DNA]</scope>
    <source>
        <strain evidence="3">DSM 17447 / CIP 109464 / GPTSA100-9</strain>
    </source>
</reference>
<dbReference type="Proteomes" id="UP000007599">
    <property type="component" value="Chromosome I"/>
</dbReference>
<protein>
    <recommendedName>
        <fullName evidence="4">DUF4252 domain-containing protein</fullName>
    </recommendedName>
</protein>
<sequence>MKKPITLFLVLASFIFGFAQNLKALQTDAQIMYDNAITLDLDKILDQTYPKVFEIASREQMKDVLNEAFNNEAMTIRLVKIDPKFTFGEIKKIGNQTFCVFEHENKMTMAFKEDMGESAEMMLEMIKESMGASEATYDDKTFTFTIQKRAKVLAVSDELTNNTWKFVNIEKDGSLIQMLFDETIIKQLGLN</sequence>
<organism evidence="2 3">
    <name type="scientific">Flavobacterium indicum (strain DSM 17447 / CIP 109464 / GPTSA100-9)</name>
    <dbReference type="NCBI Taxonomy" id="1094466"/>
    <lineage>
        <taxon>Bacteria</taxon>
        <taxon>Pseudomonadati</taxon>
        <taxon>Bacteroidota</taxon>
        <taxon>Flavobacteriia</taxon>
        <taxon>Flavobacteriales</taxon>
        <taxon>Flavobacteriaceae</taxon>
        <taxon>Flavobacterium</taxon>
    </lineage>
</organism>
<reference evidence="2 3" key="1">
    <citation type="journal article" date="2012" name="J. Bacteriol.">
        <title>Complete Genome Sequence of Flavobacterium indicum GPSTA100-9T, Isolated from Warm Spring Water.</title>
        <authorList>
            <person name="Barbier P."/>
            <person name="Houel A."/>
            <person name="Loux V."/>
            <person name="Poulain J."/>
            <person name="Bernardet J.F."/>
            <person name="Touchon M."/>
            <person name="Duchaud E."/>
        </authorList>
    </citation>
    <scope>NUCLEOTIDE SEQUENCE [LARGE SCALE GENOMIC DNA]</scope>
    <source>
        <strain evidence="3">DSM 17447 / CIP 109464 / GPTSA100-9</strain>
    </source>
</reference>
<dbReference type="eggNOG" id="COG4319">
    <property type="taxonomic scope" value="Bacteria"/>
</dbReference>